<organism evidence="4 5">
    <name type="scientific">Sporosarcina contaminans</name>
    <dbReference type="NCBI Taxonomy" id="633403"/>
    <lineage>
        <taxon>Bacteria</taxon>
        <taxon>Bacillati</taxon>
        <taxon>Bacillota</taxon>
        <taxon>Bacilli</taxon>
        <taxon>Bacillales</taxon>
        <taxon>Caryophanaceae</taxon>
        <taxon>Sporosarcina</taxon>
    </lineage>
</organism>
<proteinExistence type="inferred from homology"/>
<dbReference type="SUPFAM" id="SSF51735">
    <property type="entry name" value="NAD(P)-binding Rossmann-fold domains"/>
    <property type="match status" value="1"/>
</dbReference>
<dbReference type="PANTHER" id="PTHR11092:SF0">
    <property type="entry name" value="EPIMERASE FAMILY PROTEIN SDR39U1"/>
    <property type="match status" value="1"/>
</dbReference>
<reference evidence="5" key="1">
    <citation type="journal article" date="2019" name="Int. J. Syst. Evol. Microbiol.">
        <title>The Global Catalogue of Microorganisms (GCM) 10K type strain sequencing project: providing services to taxonomists for standard genome sequencing and annotation.</title>
        <authorList>
            <consortium name="The Broad Institute Genomics Platform"/>
            <consortium name="The Broad Institute Genome Sequencing Center for Infectious Disease"/>
            <person name="Wu L."/>
            <person name="Ma J."/>
        </authorList>
    </citation>
    <scope>NUCLEOTIDE SEQUENCE [LARGE SCALE GENOMIC DNA]</scope>
    <source>
        <strain evidence="5">CCUG 53915</strain>
    </source>
</reference>
<gene>
    <name evidence="4" type="ORF">ACFQ38_14150</name>
</gene>
<evidence type="ECO:0000313" key="5">
    <source>
        <dbReference type="Proteomes" id="UP001597231"/>
    </source>
</evidence>
<evidence type="ECO:0000259" key="3">
    <source>
        <dbReference type="Pfam" id="PF08338"/>
    </source>
</evidence>
<dbReference type="NCBIfam" id="TIGR01777">
    <property type="entry name" value="yfcH"/>
    <property type="match status" value="1"/>
</dbReference>
<evidence type="ECO:0000256" key="1">
    <source>
        <dbReference type="ARBA" id="ARBA00009353"/>
    </source>
</evidence>
<dbReference type="Proteomes" id="UP001597231">
    <property type="component" value="Unassembled WGS sequence"/>
</dbReference>
<dbReference type="EMBL" id="JBHTLT010000117">
    <property type="protein sequence ID" value="MFD1206237.1"/>
    <property type="molecule type" value="Genomic_DNA"/>
</dbReference>
<dbReference type="PANTHER" id="PTHR11092">
    <property type="entry name" value="SUGAR NUCLEOTIDE EPIMERASE RELATED"/>
    <property type="match status" value="1"/>
</dbReference>
<accession>A0ABW3U0R7</accession>
<evidence type="ECO:0000313" key="4">
    <source>
        <dbReference type="EMBL" id="MFD1206237.1"/>
    </source>
</evidence>
<evidence type="ECO:0000259" key="2">
    <source>
        <dbReference type="Pfam" id="PF01370"/>
    </source>
</evidence>
<dbReference type="InterPro" id="IPR001509">
    <property type="entry name" value="Epimerase_deHydtase"/>
</dbReference>
<dbReference type="InterPro" id="IPR013549">
    <property type="entry name" value="DUF1731"/>
</dbReference>
<dbReference type="InterPro" id="IPR010099">
    <property type="entry name" value="SDR39U1"/>
</dbReference>
<protein>
    <submittedName>
        <fullName evidence="4">TIGR01777 family oxidoreductase</fullName>
    </submittedName>
</protein>
<sequence length="301" mass="33439">MKIIIAGGSGFIGNKLTDLLMKQGHEVIILTRKKRPPLSGVMYVEWLTEGAAPENEIRDADAVINLAGVSINDGRWTPEHQRKIYDSRMIATDELLRIISTLRKKPSVFINASAIGIYPVSLDEVYTEESKTMPNDFLGKTVLDWVHKAKQAEKSGARTVFMRFGVVLGREGGALPLMALPYKLFAGGTVGSGQQWVSWVHVTDIVRAISFALHNEQLQGPINVTAPSPLRMKEFGKTIGSVLKRPHWFPVPSFAMKLALGQKSKLVLEGQKVLPNVLMGEGFQFEFLELEEALIDLFNRK</sequence>
<keyword evidence="5" id="KW-1185">Reference proteome</keyword>
<comment type="similarity">
    <text evidence="1">Belongs to the NAD(P)-dependent epimerase/dehydratase family. SDR39U1 subfamily.</text>
</comment>
<name>A0ABW3U0R7_9BACL</name>
<dbReference type="Gene3D" id="3.40.50.720">
    <property type="entry name" value="NAD(P)-binding Rossmann-like Domain"/>
    <property type="match status" value="1"/>
</dbReference>
<dbReference type="RefSeq" id="WP_381481696.1">
    <property type="nucleotide sequence ID" value="NZ_JBHTLT010000117.1"/>
</dbReference>
<feature type="domain" description="DUF1731" evidence="3">
    <location>
        <begin position="251"/>
        <end position="296"/>
    </location>
</feature>
<feature type="domain" description="NAD-dependent epimerase/dehydratase" evidence="2">
    <location>
        <begin position="3"/>
        <end position="217"/>
    </location>
</feature>
<dbReference type="Pfam" id="PF01370">
    <property type="entry name" value="Epimerase"/>
    <property type="match status" value="1"/>
</dbReference>
<dbReference type="Pfam" id="PF08338">
    <property type="entry name" value="DUF1731"/>
    <property type="match status" value="1"/>
</dbReference>
<comment type="caution">
    <text evidence="4">The sequence shown here is derived from an EMBL/GenBank/DDBJ whole genome shotgun (WGS) entry which is preliminary data.</text>
</comment>
<dbReference type="InterPro" id="IPR036291">
    <property type="entry name" value="NAD(P)-bd_dom_sf"/>
</dbReference>
<dbReference type="CDD" id="cd05242">
    <property type="entry name" value="SDR_a8"/>
    <property type="match status" value="1"/>
</dbReference>